<proteinExistence type="predicted"/>
<keyword evidence="2" id="KW-0812">Transmembrane</keyword>
<feature type="compositionally biased region" description="Acidic residues" evidence="1">
    <location>
        <begin position="327"/>
        <end position="347"/>
    </location>
</feature>
<evidence type="ECO:0000313" key="3">
    <source>
        <dbReference type="EMBL" id="GES01258.1"/>
    </source>
</evidence>
<evidence type="ECO:0000256" key="2">
    <source>
        <dbReference type="SAM" id="Phobius"/>
    </source>
</evidence>
<evidence type="ECO:0000313" key="4">
    <source>
        <dbReference type="Proteomes" id="UP000334990"/>
    </source>
</evidence>
<keyword evidence="2" id="KW-0472">Membrane</keyword>
<feature type="transmembrane region" description="Helical" evidence="2">
    <location>
        <begin position="7"/>
        <end position="26"/>
    </location>
</feature>
<name>A0A5M3W3T1_9ACTN</name>
<organism evidence="3 4">
    <name type="scientific">Acrocarpospora corrugata</name>
    <dbReference type="NCBI Taxonomy" id="35763"/>
    <lineage>
        <taxon>Bacteria</taxon>
        <taxon>Bacillati</taxon>
        <taxon>Actinomycetota</taxon>
        <taxon>Actinomycetes</taxon>
        <taxon>Streptosporangiales</taxon>
        <taxon>Streptosporangiaceae</taxon>
        <taxon>Acrocarpospora</taxon>
    </lineage>
</organism>
<dbReference type="OrthoDB" id="3422149at2"/>
<accession>A0A5M3W3T1</accession>
<dbReference type="EMBL" id="BLAD01000049">
    <property type="protein sequence ID" value="GES01258.1"/>
    <property type="molecule type" value="Genomic_DNA"/>
</dbReference>
<gene>
    <name evidence="3" type="ORF">Acor_33220</name>
</gene>
<sequence length="347" mass="38574">MTTRTKNVSFASLVAGMSLLLIASLIFSWPLWAWLLLVGGLALLAVVSLRRPAYDSRSERGPEEEVIPPPLPYEQQTIERVSLPSAVPHYSFHFSATVYHRGTERAVGVFRPSLAALALDDVLSRARATAENETPEKYSLVRQQLTHRLGVPRTDRTGLVEIVVTDITLVLSDSDTARLEAMADVRKDEELHELQRQREIRDRSYLSDDVLKSPGAAVVWWLTKNANQVDTAVNLIGTLAQLSAAANDDDVSAPFLHMAPFPPPTVELNGSSAPPPPKTLIDSLRELMRQLDLDPEAVEPFVHRFAQYVRAAGRADEADQILKEFDLLPDPEDWETEDDPAEPEETD</sequence>
<comment type="caution">
    <text evidence="3">The sequence shown here is derived from an EMBL/GenBank/DDBJ whole genome shotgun (WGS) entry which is preliminary data.</text>
</comment>
<feature type="region of interest" description="Disordered" evidence="1">
    <location>
        <begin position="325"/>
        <end position="347"/>
    </location>
</feature>
<dbReference type="AlphaFoldDB" id="A0A5M3W3T1"/>
<evidence type="ECO:0000256" key="1">
    <source>
        <dbReference type="SAM" id="MobiDB-lite"/>
    </source>
</evidence>
<keyword evidence="4" id="KW-1185">Reference proteome</keyword>
<dbReference type="RefSeq" id="WP_155337553.1">
    <property type="nucleotide sequence ID" value="NZ_BAAABN010000032.1"/>
</dbReference>
<keyword evidence="2" id="KW-1133">Transmembrane helix</keyword>
<reference evidence="3 4" key="1">
    <citation type="submission" date="2019-10" db="EMBL/GenBank/DDBJ databases">
        <title>Whole genome shotgun sequence of Acrocarpospora corrugata NBRC 13972.</title>
        <authorList>
            <person name="Ichikawa N."/>
            <person name="Kimura A."/>
            <person name="Kitahashi Y."/>
            <person name="Komaki H."/>
            <person name="Oguchi A."/>
        </authorList>
    </citation>
    <scope>NUCLEOTIDE SEQUENCE [LARGE SCALE GENOMIC DNA]</scope>
    <source>
        <strain evidence="3 4">NBRC 13972</strain>
    </source>
</reference>
<protein>
    <submittedName>
        <fullName evidence="3">Uncharacterized protein</fullName>
    </submittedName>
</protein>
<feature type="transmembrane region" description="Helical" evidence="2">
    <location>
        <begin position="32"/>
        <end position="50"/>
    </location>
</feature>
<dbReference type="Proteomes" id="UP000334990">
    <property type="component" value="Unassembled WGS sequence"/>
</dbReference>